<dbReference type="STRING" id="490829.SAMN05421850_102441"/>
<dbReference type="InterPro" id="IPR051209">
    <property type="entry name" value="FAD-bind_Monooxygenase_sf"/>
</dbReference>
<proteinExistence type="predicted"/>
<evidence type="ECO:0000313" key="1">
    <source>
        <dbReference type="EMBL" id="SDI39621.1"/>
    </source>
</evidence>
<organism evidence="1 2">
    <name type="scientific">Lutimaribacter saemankumensis</name>
    <dbReference type="NCBI Taxonomy" id="490829"/>
    <lineage>
        <taxon>Bacteria</taxon>
        <taxon>Pseudomonadati</taxon>
        <taxon>Pseudomonadota</taxon>
        <taxon>Alphaproteobacteria</taxon>
        <taxon>Rhodobacterales</taxon>
        <taxon>Roseobacteraceae</taxon>
        <taxon>Lutimaribacter</taxon>
    </lineage>
</organism>
<keyword evidence="2" id="KW-1185">Reference proteome</keyword>
<dbReference type="PANTHER" id="PTHR42877:SF4">
    <property type="entry name" value="FAD_NAD(P)-BINDING DOMAIN-CONTAINING PROTEIN-RELATED"/>
    <property type="match status" value="1"/>
</dbReference>
<evidence type="ECO:0000313" key="2">
    <source>
        <dbReference type="Proteomes" id="UP000199340"/>
    </source>
</evidence>
<dbReference type="Gene3D" id="3.50.50.60">
    <property type="entry name" value="FAD/NAD(P)-binding domain"/>
    <property type="match status" value="2"/>
</dbReference>
<dbReference type="AlphaFoldDB" id="A0A1G8K877"/>
<dbReference type="SUPFAM" id="SSF51905">
    <property type="entry name" value="FAD/NAD(P)-binding domain"/>
    <property type="match status" value="2"/>
</dbReference>
<dbReference type="GO" id="GO:0004497">
    <property type="term" value="F:monooxygenase activity"/>
    <property type="evidence" value="ECO:0007669"/>
    <property type="project" value="UniProtKB-KW"/>
</dbReference>
<dbReference type="InterPro" id="IPR036188">
    <property type="entry name" value="FAD/NAD-bd_sf"/>
</dbReference>
<dbReference type="Pfam" id="PF13738">
    <property type="entry name" value="Pyr_redox_3"/>
    <property type="match status" value="1"/>
</dbReference>
<dbReference type="Proteomes" id="UP000199340">
    <property type="component" value="Unassembled WGS sequence"/>
</dbReference>
<name>A0A1G8K877_9RHOB</name>
<dbReference type="OrthoDB" id="312624at2"/>
<protein>
    <submittedName>
        <fullName evidence="1">4-hydroxyacetophenone monooxygenase</fullName>
    </submittedName>
</protein>
<keyword evidence="1" id="KW-0503">Monooxygenase</keyword>
<dbReference type="RefSeq" id="WP_090027892.1">
    <property type="nucleotide sequence ID" value="NZ_FNEB01000002.1"/>
</dbReference>
<keyword evidence="1" id="KW-0560">Oxidoreductase</keyword>
<gene>
    <name evidence="1" type="ORF">SAMN05421850_102441</name>
</gene>
<reference evidence="1 2" key="1">
    <citation type="submission" date="2016-10" db="EMBL/GenBank/DDBJ databases">
        <authorList>
            <person name="de Groot N.N."/>
        </authorList>
    </citation>
    <scope>NUCLEOTIDE SEQUENCE [LARGE SCALE GENOMIC DNA]</scope>
    <source>
        <strain evidence="1 2">DSM 28010</strain>
    </source>
</reference>
<dbReference type="PANTHER" id="PTHR42877">
    <property type="entry name" value="L-ORNITHINE N(5)-MONOOXYGENASE-RELATED"/>
    <property type="match status" value="1"/>
</dbReference>
<sequence length="647" mass="72526">MDSKTEAKPVAIDQELLAEAVEIANIPTLLMLLVQMTGDLGWLQEPYKPRRARGLEDNDTGSLPVTIQDEIRGAALRAILEWSEGKPLAIAKPDPKLLVQMLETAMDEPVPEDYGENIAAGLGLEPYARELKPIKIPQGFKAIIVGAGVSGICAAVRFQAAGIPYTIIEKNPSVGGTWFENQYPGCGVDTPNHLYSFSFAPNDWEHYFALRDELFDYFRRVAEDFNIPRQTMFETKVERATWDKEKKQWHVETHGPNGRETLEANILISGVGILNTPLVPKIDGLATFDGPAFHTAYWPEDLDMAGKKVAIVGNGATAMQIVPAIVDDVAHLTVFARSKQWAAPFPQFRKEVPDPVRYLLKTVPLYQAWYRQRLAWTFNDRIHPALQRDPSWPDPEHSLNATNDSHRRQFTEYVKAELGDRQDLLEKVLPDYPPFGKRMLLDNGWYRTVARDNVTLVTERLSQVDGSTLTASDGSTHQADILILATGFKATSVLSSMEVVGSAGIPVAEIWNGDDARAYLGTTVPGFPNMFTLLGPNVGLGHGGSIISNIENQMDYVMSIIEQMLEKDALAIEVRQDVHDQYNEKVDAAHEKMVWTHPGMDNWYRNSKGRVVAITPWRNDDFWRMTRKADLKEYRLLTTTVEKSEIA</sequence>
<accession>A0A1G8K877</accession>
<dbReference type="EMBL" id="FNEB01000002">
    <property type="protein sequence ID" value="SDI39621.1"/>
    <property type="molecule type" value="Genomic_DNA"/>
</dbReference>